<evidence type="ECO:0000256" key="1">
    <source>
        <dbReference type="PIRSR" id="PIRSR605511-1"/>
    </source>
</evidence>
<feature type="binding site" evidence="2">
    <location>
        <position position="131"/>
    </location>
    <ligand>
        <name>substrate</name>
    </ligand>
</feature>
<sequence length="312" mass="34448">MSTNPTTLQAEPWTSLPPQYRNPSTTSEHSQNQKRGKPLDSFLEGPIYVPDLDLLFVTDIPYGRIFSVDSHGTWSLVIEYDGEPNGLVWNHITLKILIADFKQGIMGLDPITKEIQVLVARYHGERFKGPNDLIMCSDGSVFFTDQGMTGLQDPTGRVFKLYPGGRLELIVGNGPSPNGLVLSRDESALFVAMTRDNAIWYVPFMTDGSVQRVGRFSSYYGIGGPDGMAMDSEGNVLVAHSTLGMVFVHRSNGELFMKIRSPVGVNTTNLTWGGEGLRVLYIVESESGTILKVDWHCPGWLVREAKSEKSAT</sequence>
<reference evidence="6" key="1">
    <citation type="journal article" date="2017" name="Genome Biol.">
        <title>Comparative genomics reveals high biological diversity and specific adaptations in the industrially and medically important fungal genus Aspergillus.</title>
        <authorList>
            <person name="de Vries R.P."/>
            <person name="Riley R."/>
            <person name="Wiebenga A."/>
            <person name="Aguilar-Osorio G."/>
            <person name="Amillis S."/>
            <person name="Uchima C.A."/>
            <person name="Anderluh G."/>
            <person name="Asadollahi M."/>
            <person name="Askin M."/>
            <person name="Barry K."/>
            <person name="Battaglia E."/>
            <person name="Bayram O."/>
            <person name="Benocci T."/>
            <person name="Braus-Stromeyer S.A."/>
            <person name="Caldana C."/>
            <person name="Canovas D."/>
            <person name="Cerqueira G.C."/>
            <person name="Chen F."/>
            <person name="Chen W."/>
            <person name="Choi C."/>
            <person name="Clum A."/>
            <person name="Dos Santos R.A."/>
            <person name="Damasio A.R."/>
            <person name="Diallinas G."/>
            <person name="Emri T."/>
            <person name="Fekete E."/>
            <person name="Flipphi M."/>
            <person name="Freyberg S."/>
            <person name="Gallo A."/>
            <person name="Gournas C."/>
            <person name="Habgood R."/>
            <person name="Hainaut M."/>
            <person name="Harispe M.L."/>
            <person name="Henrissat B."/>
            <person name="Hilden K.S."/>
            <person name="Hope R."/>
            <person name="Hossain A."/>
            <person name="Karabika E."/>
            <person name="Karaffa L."/>
            <person name="Karanyi Z."/>
            <person name="Krasevec N."/>
            <person name="Kuo A."/>
            <person name="Kusch H."/>
            <person name="LaButti K."/>
            <person name="Lagendijk E.L."/>
            <person name="Lapidus A."/>
            <person name="Levasseur A."/>
            <person name="Lindquist E."/>
            <person name="Lipzen A."/>
            <person name="Logrieco A.F."/>
            <person name="MacCabe A."/>
            <person name="Maekelae M.R."/>
            <person name="Malavazi I."/>
            <person name="Melin P."/>
            <person name="Meyer V."/>
            <person name="Mielnichuk N."/>
            <person name="Miskei M."/>
            <person name="Molnar A.P."/>
            <person name="Mule G."/>
            <person name="Ngan C.Y."/>
            <person name="Orejas M."/>
            <person name="Orosz E."/>
            <person name="Ouedraogo J.P."/>
            <person name="Overkamp K.M."/>
            <person name="Park H.-S."/>
            <person name="Perrone G."/>
            <person name="Piumi F."/>
            <person name="Punt P.J."/>
            <person name="Ram A.F."/>
            <person name="Ramon A."/>
            <person name="Rauscher S."/>
            <person name="Record E."/>
            <person name="Riano-Pachon D.M."/>
            <person name="Robert V."/>
            <person name="Roehrig J."/>
            <person name="Ruller R."/>
            <person name="Salamov A."/>
            <person name="Salih N.S."/>
            <person name="Samson R.A."/>
            <person name="Sandor E."/>
            <person name="Sanguinetti M."/>
            <person name="Schuetze T."/>
            <person name="Sepcic K."/>
            <person name="Shelest E."/>
            <person name="Sherlock G."/>
            <person name="Sophianopoulou V."/>
            <person name="Squina F.M."/>
            <person name="Sun H."/>
            <person name="Susca A."/>
            <person name="Todd R.B."/>
            <person name="Tsang A."/>
            <person name="Unkles S.E."/>
            <person name="van de Wiele N."/>
            <person name="van Rossen-Uffink D."/>
            <person name="Oliveira J.V."/>
            <person name="Vesth T.C."/>
            <person name="Visser J."/>
            <person name="Yu J.-H."/>
            <person name="Zhou M."/>
            <person name="Andersen M.R."/>
            <person name="Archer D.B."/>
            <person name="Baker S.E."/>
            <person name="Benoit I."/>
            <person name="Brakhage A.A."/>
            <person name="Braus G.H."/>
            <person name="Fischer R."/>
            <person name="Frisvad J.C."/>
            <person name="Goldman G.H."/>
            <person name="Houbraken J."/>
            <person name="Oakley B."/>
            <person name="Pocsi I."/>
            <person name="Scazzocchio C."/>
            <person name="Seiboth B."/>
            <person name="vanKuyk P.A."/>
            <person name="Wortman J."/>
            <person name="Dyer P.S."/>
            <person name="Grigoriev I.V."/>
        </authorList>
    </citation>
    <scope>NUCLEOTIDE SEQUENCE [LARGE SCALE GENOMIC DNA]</scope>
    <source>
        <strain evidence="6">ITEM 5010</strain>
    </source>
</reference>
<organism evidence="5 6">
    <name type="scientific">Aspergillus carbonarius (strain ITEM 5010)</name>
    <dbReference type="NCBI Taxonomy" id="602072"/>
    <lineage>
        <taxon>Eukaryota</taxon>
        <taxon>Fungi</taxon>
        <taxon>Dikarya</taxon>
        <taxon>Ascomycota</taxon>
        <taxon>Pezizomycotina</taxon>
        <taxon>Eurotiomycetes</taxon>
        <taxon>Eurotiomycetidae</taxon>
        <taxon>Eurotiales</taxon>
        <taxon>Aspergillaceae</taxon>
        <taxon>Aspergillus</taxon>
        <taxon>Aspergillus subgen. Circumdati</taxon>
    </lineage>
</organism>
<dbReference type="Proteomes" id="UP000188318">
    <property type="component" value="Unassembled WGS sequence"/>
</dbReference>
<dbReference type="InterPro" id="IPR013658">
    <property type="entry name" value="SGL"/>
</dbReference>
<gene>
    <name evidence="5" type="ORF">ASPCADRAFT_56532</name>
</gene>
<dbReference type="OMA" id="DWVEGPV"/>
<feature type="compositionally biased region" description="Polar residues" evidence="3">
    <location>
        <begin position="21"/>
        <end position="30"/>
    </location>
</feature>
<evidence type="ECO:0000313" key="5">
    <source>
        <dbReference type="EMBL" id="OOF91944.1"/>
    </source>
</evidence>
<dbReference type="STRING" id="602072.A0A1R3RBT1"/>
<dbReference type="AlphaFoldDB" id="A0A1R3RBT1"/>
<dbReference type="PANTHER" id="PTHR47572">
    <property type="entry name" value="LIPOPROTEIN-RELATED"/>
    <property type="match status" value="1"/>
</dbReference>
<keyword evidence="6" id="KW-1185">Reference proteome</keyword>
<feature type="region of interest" description="Disordered" evidence="3">
    <location>
        <begin position="1"/>
        <end position="36"/>
    </location>
</feature>
<feature type="binding site" evidence="2">
    <location>
        <position position="178"/>
    </location>
    <ligand>
        <name>a divalent metal cation</name>
        <dbReference type="ChEBI" id="CHEBI:60240"/>
    </ligand>
</feature>
<keyword evidence="2" id="KW-0479">Metal-binding</keyword>
<evidence type="ECO:0000256" key="2">
    <source>
        <dbReference type="PIRSR" id="PIRSR605511-2"/>
    </source>
</evidence>
<feature type="binding site" evidence="2">
    <location>
        <position position="226"/>
    </location>
    <ligand>
        <name>a divalent metal cation</name>
        <dbReference type="ChEBI" id="CHEBI:60240"/>
    </ligand>
</feature>
<dbReference type="PRINTS" id="PR01790">
    <property type="entry name" value="SMP30FAMILY"/>
</dbReference>
<dbReference type="GO" id="GO:0046872">
    <property type="term" value="F:metal ion binding"/>
    <property type="evidence" value="ECO:0007669"/>
    <property type="project" value="UniProtKB-KW"/>
</dbReference>
<dbReference type="EMBL" id="KV907509">
    <property type="protein sequence ID" value="OOF91944.1"/>
    <property type="molecule type" value="Genomic_DNA"/>
</dbReference>
<dbReference type="PANTHER" id="PTHR47572:SF5">
    <property type="entry name" value="BLR2277 PROTEIN"/>
    <property type="match status" value="1"/>
</dbReference>
<dbReference type="InterPro" id="IPR005511">
    <property type="entry name" value="SMP-30"/>
</dbReference>
<dbReference type="VEuPathDB" id="FungiDB:ASPCADRAFT_56532"/>
<evidence type="ECO:0000313" key="6">
    <source>
        <dbReference type="Proteomes" id="UP000188318"/>
    </source>
</evidence>
<dbReference type="SUPFAM" id="SSF63829">
    <property type="entry name" value="Calcium-dependent phosphotriesterase"/>
    <property type="match status" value="1"/>
</dbReference>
<accession>A0A1R3RBT1</accession>
<evidence type="ECO:0000256" key="3">
    <source>
        <dbReference type="SAM" id="MobiDB-lite"/>
    </source>
</evidence>
<dbReference type="Pfam" id="PF08450">
    <property type="entry name" value="SGL"/>
    <property type="match status" value="1"/>
</dbReference>
<keyword evidence="2" id="KW-0862">Zinc</keyword>
<proteinExistence type="predicted"/>
<protein>
    <recommendedName>
        <fullName evidence="4">SMP-30/Gluconolactonase/LRE-like region domain-containing protein</fullName>
    </recommendedName>
</protein>
<feature type="active site" description="Proton donor/acceptor" evidence="1">
    <location>
        <position position="226"/>
    </location>
</feature>
<dbReference type="OrthoDB" id="423498at2759"/>
<feature type="domain" description="SMP-30/Gluconolactonase/LRE-like region" evidence="4">
    <location>
        <begin position="44"/>
        <end position="283"/>
    </location>
</feature>
<name>A0A1R3RBT1_ASPC5</name>
<dbReference type="InterPro" id="IPR051262">
    <property type="entry name" value="SMP-30/CGR1_Lactonase"/>
</dbReference>
<dbReference type="Gene3D" id="2.120.10.30">
    <property type="entry name" value="TolB, C-terminal domain"/>
    <property type="match status" value="1"/>
</dbReference>
<dbReference type="InterPro" id="IPR011042">
    <property type="entry name" value="6-blade_b-propeller_TolB-like"/>
</dbReference>
<comment type="cofactor">
    <cofactor evidence="2">
        <name>Zn(2+)</name>
        <dbReference type="ChEBI" id="CHEBI:29105"/>
    </cofactor>
    <text evidence="2">Binds 1 divalent metal cation per subunit.</text>
</comment>
<evidence type="ECO:0000259" key="4">
    <source>
        <dbReference type="Pfam" id="PF08450"/>
    </source>
</evidence>
<feature type="binding site" evidence="2">
    <location>
        <position position="44"/>
    </location>
    <ligand>
        <name>a divalent metal cation</name>
        <dbReference type="ChEBI" id="CHEBI:60240"/>
    </ligand>
</feature>